<dbReference type="InterPro" id="IPR029098">
    <property type="entry name" value="Acetyltransf_C"/>
</dbReference>
<reference evidence="8 9" key="1">
    <citation type="journal article" date="2022" name="Environ. Microbiol. Rep.">
        <title>Eco-phylogenetic analyses reveal divergent evolution of vitamin B12 metabolism in the marine bacterial family 'Psychromonadaceae'.</title>
        <authorList>
            <person name="Jin X."/>
            <person name="Yang Y."/>
            <person name="Cao H."/>
            <person name="Gao B."/>
            <person name="Zhao Z."/>
        </authorList>
    </citation>
    <scope>NUCLEOTIDE SEQUENCE [LARGE SCALE GENOMIC DNA]</scope>
    <source>
        <strain evidence="8 9">MKS20</strain>
    </source>
</reference>
<keyword evidence="4 6" id="KW-0443">Lipid metabolism</keyword>
<comment type="catalytic activity">
    <reaction evidence="6">
        <text>a (3R)-hydroxyacyl-[ACP] + UDP-N-acetyl-alpha-D-glucosamine = a UDP-3-O-[(3R)-3-hydroxyacyl]-N-acetyl-alpha-D-glucosamine + holo-[ACP]</text>
        <dbReference type="Rhea" id="RHEA:67812"/>
        <dbReference type="Rhea" id="RHEA-COMP:9685"/>
        <dbReference type="Rhea" id="RHEA-COMP:9945"/>
        <dbReference type="ChEBI" id="CHEBI:57705"/>
        <dbReference type="ChEBI" id="CHEBI:64479"/>
        <dbReference type="ChEBI" id="CHEBI:78827"/>
        <dbReference type="ChEBI" id="CHEBI:173225"/>
        <dbReference type="EC" id="2.3.1.129"/>
    </reaction>
</comment>
<dbReference type="EMBL" id="JAIMJA010000011">
    <property type="protein sequence ID" value="MCE2595499.1"/>
    <property type="molecule type" value="Genomic_DNA"/>
</dbReference>
<dbReference type="PANTHER" id="PTHR43480:SF1">
    <property type="entry name" value="ACYL-[ACYL-CARRIER-PROTEIN]--UDP-N-ACETYLGLUCOSAMINE O-ACYLTRANSFERASE, MITOCHONDRIAL-RELATED"/>
    <property type="match status" value="1"/>
</dbReference>
<evidence type="ECO:0000256" key="4">
    <source>
        <dbReference type="ARBA" id="ARBA00023098"/>
    </source>
</evidence>
<protein>
    <recommendedName>
        <fullName evidence="6">Acyl-[acyl-carrier-protein]--UDP-N-acetylglucosamine O-acyltransferase</fullName>
        <shortName evidence="6">UDP-N-acetylglucosamine acyltransferase</shortName>
        <ecNumber evidence="6">2.3.1.129</ecNumber>
    </recommendedName>
</protein>
<keyword evidence="5 6" id="KW-0012">Acyltransferase</keyword>
<dbReference type="InterPro" id="IPR037157">
    <property type="entry name" value="Acetyltransf_C_sf"/>
</dbReference>
<keyword evidence="6" id="KW-0677">Repeat</keyword>
<dbReference type="PIRSF" id="PIRSF000456">
    <property type="entry name" value="UDP-GlcNAc_acltr"/>
    <property type="match status" value="1"/>
</dbReference>
<keyword evidence="3 6" id="KW-0808">Transferase</keyword>
<dbReference type="NCBIfam" id="TIGR01852">
    <property type="entry name" value="lipid_A_lpxA"/>
    <property type="match status" value="1"/>
</dbReference>
<dbReference type="NCBIfam" id="NF003657">
    <property type="entry name" value="PRK05289.1"/>
    <property type="match status" value="1"/>
</dbReference>
<dbReference type="SUPFAM" id="SSF51161">
    <property type="entry name" value="Trimeric LpxA-like enzymes"/>
    <property type="match status" value="1"/>
</dbReference>
<feature type="domain" description="UDP N-acetylglucosamine O-acyltransferase C-terminal" evidence="7">
    <location>
        <begin position="180"/>
        <end position="261"/>
    </location>
</feature>
<evidence type="ECO:0000256" key="1">
    <source>
        <dbReference type="ARBA" id="ARBA00022516"/>
    </source>
</evidence>
<keyword evidence="1 6" id="KW-0444">Lipid biosynthesis</keyword>
<dbReference type="EC" id="2.3.1.129" evidence="6"/>
<organism evidence="8 9">
    <name type="scientific">Motilimonas cestriensis</name>
    <dbReference type="NCBI Taxonomy" id="2742685"/>
    <lineage>
        <taxon>Bacteria</taxon>
        <taxon>Pseudomonadati</taxon>
        <taxon>Pseudomonadota</taxon>
        <taxon>Gammaproteobacteria</taxon>
        <taxon>Alteromonadales</taxon>
        <taxon>Alteromonadales genera incertae sedis</taxon>
        <taxon>Motilimonas</taxon>
    </lineage>
</organism>
<evidence type="ECO:0000256" key="3">
    <source>
        <dbReference type="ARBA" id="ARBA00022679"/>
    </source>
</evidence>
<keyword evidence="6" id="KW-0963">Cytoplasm</keyword>
<evidence type="ECO:0000256" key="2">
    <source>
        <dbReference type="ARBA" id="ARBA00022556"/>
    </source>
</evidence>
<evidence type="ECO:0000259" key="7">
    <source>
        <dbReference type="Pfam" id="PF13720"/>
    </source>
</evidence>
<comment type="similarity">
    <text evidence="6">Belongs to the transferase hexapeptide repeat family. LpxA subfamily.</text>
</comment>
<comment type="pathway">
    <text evidence="6">Glycolipid biosynthesis; lipid IV(A) biosynthesis; lipid IV(A) from (3R)-3-hydroxytetradecanoyl-[acyl-carrier-protein] and UDP-N-acetyl-alpha-D-glucosamine: step 1/6.</text>
</comment>
<dbReference type="Gene3D" id="1.20.1180.10">
    <property type="entry name" value="Udp N-acetylglucosamine O-acyltransferase, C-terminal domain"/>
    <property type="match status" value="1"/>
</dbReference>
<name>A0ABS8W908_9GAMM</name>
<dbReference type="InterPro" id="IPR011004">
    <property type="entry name" value="Trimer_LpxA-like_sf"/>
</dbReference>
<sequence>MTQQTVKIHPTAIVDETAVLASGVEIGPYSIIGANVEIGENTWVGPHVVIKGHTKIGKNNKFFQFGSIGEDCQDLKYAGEETYLEIGDNNTFRESCTIHRGTTQDQSLTKIGSHCLFMVNAHVAHDCIIGDHCILANNATLAGHVELGNNVIFGGMSAIHQFSKIGEHAMIGGCSAVNKDVPPYVMASGNYAEAHGINSVGLKRRGFSSAQIMSIKRAFKIICRNGNTLEEAKALLEDMVKESPEVKPMLDFISSNTRGIVR</sequence>
<dbReference type="Pfam" id="PF00132">
    <property type="entry name" value="Hexapep"/>
    <property type="match status" value="2"/>
</dbReference>
<dbReference type="GO" id="GO:0008780">
    <property type="term" value="F:acyl-[acyl-carrier-protein]-UDP-N-acetylglucosamine O-acyltransferase activity"/>
    <property type="evidence" value="ECO:0007669"/>
    <property type="project" value="UniProtKB-EC"/>
</dbReference>
<keyword evidence="9" id="KW-1185">Reference proteome</keyword>
<keyword evidence="2 6" id="KW-0441">Lipid A biosynthesis</keyword>
<dbReference type="HAMAP" id="MF_00387">
    <property type="entry name" value="LpxA"/>
    <property type="match status" value="1"/>
</dbReference>
<gene>
    <name evidence="6 8" type="primary">lpxA</name>
    <name evidence="8" type="ORF">K6Y31_11785</name>
</gene>
<evidence type="ECO:0000313" key="8">
    <source>
        <dbReference type="EMBL" id="MCE2595499.1"/>
    </source>
</evidence>
<dbReference type="Pfam" id="PF13720">
    <property type="entry name" value="Acetyltransf_11"/>
    <property type="match status" value="1"/>
</dbReference>
<dbReference type="InterPro" id="IPR010137">
    <property type="entry name" value="Lipid_A_LpxA"/>
</dbReference>
<proteinExistence type="inferred from homology"/>
<comment type="subunit">
    <text evidence="6">Homotrimer.</text>
</comment>
<dbReference type="PANTHER" id="PTHR43480">
    <property type="entry name" value="ACYL-[ACYL-CARRIER-PROTEIN]--UDP-N-ACETYLGLUCOSAMINE O-ACYLTRANSFERASE"/>
    <property type="match status" value="1"/>
</dbReference>
<dbReference type="RefSeq" id="WP_233052977.1">
    <property type="nucleotide sequence ID" value="NZ_JAIMJA010000011.1"/>
</dbReference>
<comment type="function">
    <text evidence="6">Involved in the biosynthesis of lipid A, a phosphorylated glycolipid that anchors the lipopolysaccharide to the outer membrane of the cell.</text>
</comment>
<evidence type="ECO:0000313" key="9">
    <source>
        <dbReference type="Proteomes" id="UP001201273"/>
    </source>
</evidence>
<comment type="subcellular location">
    <subcellularLocation>
        <location evidence="6">Cytoplasm</location>
    </subcellularLocation>
</comment>
<dbReference type="Proteomes" id="UP001201273">
    <property type="component" value="Unassembled WGS sequence"/>
</dbReference>
<accession>A0ABS8W908</accession>
<dbReference type="CDD" id="cd03351">
    <property type="entry name" value="LbH_UDP-GlcNAc_AT"/>
    <property type="match status" value="1"/>
</dbReference>
<dbReference type="Gene3D" id="2.160.10.10">
    <property type="entry name" value="Hexapeptide repeat proteins"/>
    <property type="match status" value="1"/>
</dbReference>
<comment type="caution">
    <text evidence="8">The sequence shown here is derived from an EMBL/GenBank/DDBJ whole genome shotgun (WGS) entry which is preliminary data.</text>
</comment>
<evidence type="ECO:0000256" key="5">
    <source>
        <dbReference type="ARBA" id="ARBA00023315"/>
    </source>
</evidence>
<dbReference type="InterPro" id="IPR001451">
    <property type="entry name" value="Hexapep"/>
</dbReference>
<evidence type="ECO:0000256" key="6">
    <source>
        <dbReference type="HAMAP-Rule" id="MF_00387"/>
    </source>
</evidence>